<feature type="domain" description="Sushi" evidence="5">
    <location>
        <begin position="1"/>
        <end position="46"/>
    </location>
</feature>
<evidence type="ECO:0000313" key="7">
    <source>
        <dbReference type="Proteomes" id="UP000007875"/>
    </source>
</evidence>
<dbReference type="eggNOG" id="KOG4297">
    <property type="taxonomic scope" value="Eukaryota"/>
</dbReference>
<keyword evidence="4" id="KW-0768">Sushi</keyword>
<evidence type="ECO:0000259" key="5">
    <source>
        <dbReference type="PROSITE" id="PS50923"/>
    </source>
</evidence>
<evidence type="ECO:0000313" key="6">
    <source>
        <dbReference type="Ensembl" id="ENSCSAVP00000003252.1"/>
    </source>
</evidence>
<dbReference type="PANTHER" id="PTHR45656">
    <property type="entry name" value="PROTEIN CBR-CLEC-78"/>
    <property type="match status" value="1"/>
</dbReference>
<dbReference type="AlphaFoldDB" id="H2YD54"/>
<name>H2YD54_CIOSA</name>
<dbReference type="SUPFAM" id="SSF57535">
    <property type="entry name" value="Complement control module/SCR domain"/>
    <property type="match status" value="3"/>
</dbReference>
<keyword evidence="2" id="KW-0677">Repeat</keyword>
<dbReference type="OMA" id="CNENSTW"/>
<feature type="domain" description="Sushi" evidence="5">
    <location>
        <begin position="107"/>
        <end position="165"/>
    </location>
</feature>
<comment type="caution">
    <text evidence="4">Lacks conserved residue(s) required for the propagation of feature annotation.</text>
</comment>
<evidence type="ECO:0000256" key="4">
    <source>
        <dbReference type="PROSITE-ProRule" id="PRU00302"/>
    </source>
</evidence>
<accession>H2YD54</accession>
<dbReference type="InParanoid" id="H2YD54"/>
<organism evidence="6 7">
    <name type="scientific">Ciona savignyi</name>
    <name type="common">Pacific transparent sea squirt</name>
    <dbReference type="NCBI Taxonomy" id="51511"/>
    <lineage>
        <taxon>Eukaryota</taxon>
        <taxon>Metazoa</taxon>
        <taxon>Chordata</taxon>
        <taxon>Tunicata</taxon>
        <taxon>Ascidiacea</taxon>
        <taxon>Phlebobranchia</taxon>
        <taxon>Cionidae</taxon>
        <taxon>Ciona</taxon>
    </lineage>
</organism>
<dbReference type="SMART" id="SM00032">
    <property type="entry name" value="CCP"/>
    <property type="match status" value="3"/>
</dbReference>
<dbReference type="InterPro" id="IPR000436">
    <property type="entry name" value="Sushi_SCR_CCP_dom"/>
</dbReference>
<evidence type="ECO:0000256" key="2">
    <source>
        <dbReference type="ARBA" id="ARBA00022737"/>
    </source>
</evidence>
<keyword evidence="7" id="KW-1185">Reference proteome</keyword>
<proteinExistence type="predicted"/>
<dbReference type="STRING" id="51511.ENSCSAVP00000003252"/>
<keyword evidence="3 4" id="KW-1015">Disulfide bond</keyword>
<reference evidence="6" key="3">
    <citation type="submission" date="2025-09" db="UniProtKB">
        <authorList>
            <consortium name="Ensembl"/>
        </authorList>
    </citation>
    <scope>IDENTIFICATION</scope>
</reference>
<reference evidence="6" key="2">
    <citation type="submission" date="2025-08" db="UniProtKB">
        <authorList>
            <consortium name="Ensembl"/>
        </authorList>
    </citation>
    <scope>IDENTIFICATION</scope>
</reference>
<feature type="domain" description="Sushi" evidence="5">
    <location>
        <begin position="47"/>
        <end position="106"/>
    </location>
</feature>
<evidence type="ECO:0000256" key="1">
    <source>
        <dbReference type="ARBA" id="ARBA00022729"/>
    </source>
</evidence>
<dbReference type="HOGENOM" id="CLU_1327677_0_0_1"/>
<dbReference type="PROSITE" id="PS50923">
    <property type="entry name" value="SUSHI"/>
    <property type="match status" value="3"/>
</dbReference>
<dbReference type="PANTHER" id="PTHR45656:SF4">
    <property type="entry name" value="PROTEIN CBR-CLEC-78"/>
    <property type="match status" value="1"/>
</dbReference>
<feature type="disulfide bond" evidence="4">
    <location>
        <begin position="77"/>
        <end position="104"/>
    </location>
</feature>
<dbReference type="Proteomes" id="UP000007875">
    <property type="component" value="Unassembled WGS sequence"/>
</dbReference>
<reference evidence="7" key="1">
    <citation type="submission" date="2003-08" db="EMBL/GenBank/DDBJ databases">
        <authorList>
            <person name="Birren B."/>
            <person name="Nusbaum C."/>
            <person name="Abebe A."/>
            <person name="Abouelleil A."/>
            <person name="Adekoya E."/>
            <person name="Ait-zahra M."/>
            <person name="Allen N."/>
            <person name="Allen T."/>
            <person name="An P."/>
            <person name="Anderson M."/>
            <person name="Anderson S."/>
            <person name="Arachchi H."/>
            <person name="Armbruster J."/>
            <person name="Bachantsang P."/>
            <person name="Baldwin J."/>
            <person name="Barry A."/>
            <person name="Bayul T."/>
            <person name="Blitshsteyn B."/>
            <person name="Bloom T."/>
            <person name="Blye J."/>
            <person name="Boguslavskiy L."/>
            <person name="Borowsky M."/>
            <person name="Boukhgalter B."/>
            <person name="Brunache A."/>
            <person name="Butler J."/>
            <person name="Calixte N."/>
            <person name="Calvo S."/>
            <person name="Camarata J."/>
            <person name="Campo K."/>
            <person name="Chang J."/>
            <person name="Cheshatsang Y."/>
            <person name="Citroen M."/>
            <person name="Collymore A."/>
            <person name="Considine T."/>
            <person name="Cook A."/>
            <person name="Cooke P."/>
            <person name="Corum B."/>
            <person name="Cuomo C."/>
            <person name="David R."/>
            <person name="Dawoe T."/>
            <person name="Degray S."/>
            <person name="Dodge S."/>
            <person name="Dooley K."/>
            <person name="Dorje P."/>
            <person name="Dorjee K."/>
            <person name="Dorris L."/>
            <person name="Duffey N."/>
            <person name="Dupes A."/>
            <person name="Elkins T."/>
            <person name="Engels R."/>
            <person name="Erickson J."/>
            <person name="Farina A."/>
            <person name="Faro S."/>
            <person name="Ferreira P."/>
            <person name="Fischer H."/>
            <person name="Fitzgerald M."/>
            <person name="Foley K."/>
            <person name="Gage D."/>
            <person name="Galagan J."/>
            <person name="Gearin G."/>
            <person name="Gnerre S."/>
            <person name="Gnirke A."/>
            <person name="Goyette A."/>
            <person name="Graham J."/>
            <person name="Grandbois E."/>
            <person name="Gyaltsen K."/>
            <person name="Hafez N."/>
            <person name="Hagopian D."/>
            <person name="Hagos B."/>
            <person name="Hall J."/>
            <person name="Hatcher B."/>
            <person name="Heller A."/>
            <person name="Higgins H."/>
            <person name="Honan T."/>
            <person name="Horn A."/>
            <person name="Houde N."/>
            <person name="Hughes L."/>
            <person name="Hulme W."/>
            <person name="Husby E."/>
            <person name="Iliev I."/>
            <person name="Jaffe D."/>
            <person name="Jones C."/>
            <person name="Kamal M."/>
            <person name="Kamat A."/>
            <person name="Kamvysselis M."/>
            <person name="Karlsson E."/>
            <person name="Kells C."/>
            <person name="Kieu A."/>
            <person name="Kisner P."/>
            <person name="Kodira C."/>
            <person name="Kulbokas E."/>
            <person name="Labutti K."/>
            <person name="Lama D."/>
            <person name="Landers T."/>
            <person name="Leger J."/>
            <person name="Levine S."/>
            <person name="Lewis D."/>
            <person name="Lewis T."/>
            <person name="Lindblad-toh K."/>
            <person name="Liu X."/>
            <person name="Lokyitsang T."/>
            <person name="Lokyitsang Y."/>
            <person name="Lucien O."/>
            <person name="Lui A."/>
            <person name="Ma L.J."/>
            <person name="Mabbitt R."/>
            <person name="Macdonald J."/>
            <person name="Maclean C."/>
            <person name="Major J."/>
            <person name="Manning J."/>
            <person name="Marabella R."/>
            <person name="Maru K."/>
            <person name="Matthews C."/>
            <person name="Mauceli E."/>
            <person name="Mccarthy M."/>
            <person name="Mcdonough S."/>
            <person name="Mcghee T."/>
            <person name="Meldrim J."/>
            <person name="Meneus L."/>
            <person name="Mesirov J."/>
            <person name="Mihalev A."/>
            <person name="Mihova T."/>
            <person name="Mikkelsen T."/>
            <person name="Mlenga V."/>
            <person name="Moru K."/>
            <person name="Mozes J."/>
            <person name="Mulrain L."/>
            <person name="Munson G."/>
            <person name="Naylor J."/>
            <person name="Newes C."/>
            <person name="Nguyen C."/>
            <person name="Nguyen N."/>
            <person name="Nguyen T."/>
            <person name="Nicol R."/>
            <person name="Nielsen C."/>
            <person name="Nizzari M."/>
            <person name="Norbu C."/>
            <person name="Norbu N."/>
            <person name="O'donnell P."/>
            <person name="Okoawo O."/>
            <person name="O'leary S."/>
            <person name="Omotosho B."/>
            <person name="O'neill K."/>
            <person name="Osman S."/>
            <person name="Parker S."/>
            <person name="Perrin D."/>
            <person name="Phunkhang P."/>
            <person name="Piqani B."/>
            <person name="Purcell S."/>
            <person name="Rachupka T."/>
            <person name="Ramasamy U."/>
            <person name="Rameau R."/>
            <person name="Ray V."/>
            <person name="Raymond C."/>
            <person name="Retta R."/>
            <person name="Richardson S."/>
            <person name="Rise C."/>
            <person name="Rodriguez J."/>
            <person name="Rogers J."/>
            <person name="Rogov P."/>
            <person name="Rutman M."/>
            <person name="Schupbach R."/>
            <person name="Seaman C."/>
            <person name="Settipalli S."/>
            <person name="Sharpe T."/>
            <person name="Sheridan J."/>
            <person name="Sherpa N."/>
            <person name="Shi J."/>
            <person name="Smirnov S."/>
            <person name="Smith C."/>
            <person name="Sougnez C."/>
            <person name="Spencer B."/>
            <person name="Stalker J."/>
            <person name="Stange-thomann N."/>
            <person name="Stavropoulos S."/>
            <person name="Stetson K."/>
            <person name="Stone C."/>
            <person name="Stone S."/>
            <person name="Stubbs M."/>
            <person name="Talamas J."/>
            <person name="Tchuinga P."/>
            <person name="Tenzing P."/>
            <person name="Tesfaye S."/>
            <person name="Theodore J."/>
            <person name="Thoulutsang Y."/>
            <person name="Topham K."/>
            <person name="Towey S."/>
            <person name="Tsamla T."/>
            <person name="Tsomo N."/>
            <person name="Vallee D."/>
            <person name="Vassiliev H."/>
            <person name="Venkataraman V."/>
            <person name="Vinson J."/>
            <person name="Vo A."/>
            <person name="Wade C."/>
            <person name="Wang S."/>
            <person name="Wangchuk T."/>
            <person name="Wangdi T."/>
            <person name="Whittaker C."/>
            <person name="Wilkinson J."/>
            <person name="Wu Y."/>
            <person name="Wyman D."/>
            <person name="Yadav S."/>
            <person name="Yang S."/>
            <person name="Yang X."/>
            <person name="Yeager S."/>
            <person name="Yee E."/>
            <person name="Young G."/>
            <person name="Zainoun J."/>
            <person name="Zembeck L."/>
            <person name="Zimmer A."/>
            <person name="Zody M."/>
            <person name="Lander E."/>
        </authorList>
    </citation>
    <scope>NUCLEOTIDE SEQUENCE [LARGE SCALE GENOMIC DNA]</scope>
</reference>
<dbReference type="Pfam" id="PF00084">
    <property type="entry name" value="Sushi"/>
    <property type="match status" value="3"/>
</dbReference>
<evidence type="ECO:0000256" key="3">
    <source>
        <dbReference type="ARBA" id="ARBA00023157"/>
    </source>
</evidence>
<keyword evidence="1" id="KW-0732">Signal</keyword>
<dbReference type="Gene3D" id="2.10.70.10">
    <property type="entry name" value="Complement Module, domain 1"/>
    <property type="match status" value="3"/>
</dbReference>
<dbReference type="Ensembl" id="ENSCSAVT00000003301.1">
    <property type="protein sequence ID" value="ENSCSAVP00000003252.1"/>
    <property type="gene ID" value="ENSCSAVG00000001935.1"/>
</dbReference>
<protein>
    <recommendedName>
        <fullName evidence="5">Sushi domain-containing protein</fullName>
    </recommendedName>
</protein>
<dbReference type="InterPro" id="IPR051277">
    <property type="entry name" value="SEZ6_CSMD_C4BPB_Regulators"/>
</dbReference>
<sequence length="196" mass="21369">VNPAGVDFTFGNEVPYSCNAGYHLVGPSVGRCNENSTWGPLPSCVETTCEVPNPPSRGRVSTRERTVHRGVSVSFACNHGYTLQGASTLTCDDHNTWSAAVPQCARLSCRGRSVAFASTSPANRESWNDGDTVHFTCNRGYVVSGSEYSTCRNGQWTTPPPTCIRHIPAQGRCPPGYQYTSPHCYRYYSDGKNYAD</sequence>
<dbReference type="GeneTree" id="ENSGT00940000163310"/>
<dbReference type="InterPro" id="IPR035976">
    <property type="entry name" value="Sushi/SCR/CCP_sf"/>
</dbReference>
<dbReference type="CDD" id="cd00033">
    <property type="entry name" value="CCP"/>
    <property type="match status" value="3"/>
</dbReference>